<name>A0A2P2N863_RHIMU</name>
<accession>A0A2P2N863</accession>
<organism evidence="1">
    <name type="scientific">Rhizophora mucronata</name>
    <name type="common">Asiatic mangrove</name>
    <dbReference type="NCBI Taxonomy" id="61149"/>
    <lineage>
        <taxon>Eukaryota</taxon>
        <taxon>Viridiplantae</taxon>
        <taxon>Streptophyta</taxon>
        <taxon>Embryophyta</taxon>
        <taxon>Tracheophyta</taxon>
        <taxon>Spermatophyta</taxon>
        <taxon>Magnoliopsida</taxon>
        <taxon>eudicotyledons</taxon>
        <taxon>Gunneridae</taxon>
        <taxon>Pentapetalae</taxon>
        <taxon>rosids</taxon>
        <taxon>fabids</taxon>
        <taxon>Malpighiales</taxon>
        <taxon>Rhizophoraceae</taxon>
        <taxon>Rhizophora</taxon>
    </lineage>
</organism>
<keyword evidence="1" id="KW-0489">Methyltransferase</keyword>
<evidence type="ECO:0000313" key="1">
    <source>
        <dbReference type="EMBL" id="MBX38655.1"/>
    </source>
</evidence>
<dbReference type="EMBL" id="GGEC01058171">
    <property type="protein sequence ID" value="MBX38655.1"/>
    <property type="molecule type" value="Transcribed_RNA"/>
</dbReference>
<sequence>MVKTIDCSNCTEVYLLVDTCKMKLKDCQVTKLADPETSLNERSLPDLSLGRNDALYKVETSSDKDMNMEEDQGFGVATEEVWGMEHRQRQRW</sequence>
<dbReference type="AlphaFoldDB" id="A0A2P2N863"/>
<proteinExistence type="predicted"/>
<dbReference type="GO" id="GO:0032259">
    <property type="term" value="P:methylation"/>
    <property type="evidence" value="ECO:0007669"/>
    <property type="project" value="UniProtKB-KW"/>
</dbReference>
<protein>
    <submittedName>
        <fullName evidence="1">Lysine-specific demethylase JMJ25-like isoform X4</fullName>
    </submittedName>
</protein>
<keyword evidence="1" id="KW-0808">Transferase</keyword>
<dbReference type="GO" id="GO:0008168">
    <property type="term" value="F:methyltransferase activity"/>
    <property type="evidence" value="ECO:0007669"/>
    <property type="project" value="UniProtKB-KW"/>
</dbReference>
<reference evidence="1" key="1">
    <citation type="submission" date="2018-02" db="EMBL/GenBank/DDBJ databases">
        <title>Rhizophora mucronata_Transcriptome.</title>
        <authorList>
            <person name="Meera S.P."/>
            <person name="Sreeshan A."/>
            <person name="Augustine A."/>
        </authorList>
    </citation>
    <scope>NUCLEOTIDE SEQUENCE</scope>
    <source>
        <tissue evidence="1">Leaf</tissue>
    </source>
</reference>